<feature type="region of interest" description="Disordered" evidence="1">
    <location>
        <begin position="124"/>
        <end position="143"/>
    </location>
</feature>
<protein>
    <submittedName>
        <fullName evidence="2">Uncharacterized protein</fullName>
    </submittedName>
</protein>
<name>A0A1J5S9T3_9ZZZZ</name>
<accession>A0A1J5S9T3</accession>
<gene>
    <name evidence="2" type="ORF">GALL_130830</name>
</gene>
<dbReference type="AlphaFoldDB" id="A0A1J5S9T3"/>
<sequence>MTLQSTLQSGILALLSLGALIAFPVWASGDEFVGPPLPPPIPDQKNRLDSSRDYLSDEFVDFVSYIDRFFGSDRNYQDANDSVMQVDIMRVSGYGGNRSFVWSARANVHLPIAEKKLHLLLETDPDKNSTVDPRQSLSPPLAQPSSVQSYAAALRIEEIAAEKWHFNLDGGLKFAGLNTAPFARTGAVLAVPLGLWRARFSETAYWFNTTGVGETTELDLDRPISEPISFRATSVAVWLDRTQYFDMRQDLTVFHKLDERTALMYQASAFALSRPNTVVTEYVVLMLYRYRLHREWMFFEVSPQLHFPRALNFHNNAMLSLRLEMLFDGR</sequence>
<evidence type="ECO:0000256" key="1">
    <source>
        <dbReference type="SAM" id="MobiDB-lite"/>
    </source>
</evidence>
<evidence type="ECO:0000313" key="2">
    <source>
        <dbReference type="EMBL" id="OIR04699.1"/>
    </source>
</evidence>
<comment type="caution">
    <text evidence="2">The sequence shown here is derived from an EMBL/GenBank/DDBJ whole genome shotgun (WGS) entry which is preliminary data.</text>
</comment>
<organism evidence="2">
    <name type="scientific">mine drainage metagenome</name>
    <dbReference type="NCBI Taxonomy" id="410659"/>
    <lineage>
        <taxon>unclassified sequences</taxon>
        <taxon>metagenomes</taxon>
        <taxon>ecological metagenomes</taxon>
    </lineage>
</organism>
<dbReference type="EMBL" id="MLJW01000055">
    <property type="protein sequence ID" value="OIR04699.1"/>
    <property type="molecule type" value="Genomic_DNA"/>
</dbReference>
<proteinExistence type="predicted"/>
<reference evidence="2" key="1">
    <citation type="submission" date="2016-10" db="EMBL/GenBank/DDBJ databases">
        <title>Sequence of Gallionella enrichment culture.</title>
        <authorList>
            <person name="Poehlein A."/>
            <person name="Muehling M."/>
            <person name="Daniel R."/>
        </authorList>
    </citation>
    <scope>NUCLEOTIDE SEQUENCE</scope>
</reference>